<evidence type="ECO:0000256" key="1">
    <source>
        <dbReference type="ARBA" id="ARBA00004167"/>
    </source>
</evidence>
<dbReference type="Pfam" id="PF07886">
    <property type="entry name" value="BA14K"/>
    <property type="match status" value="1"/>
</dbReference>
<evidence type="ECO:0000313" key="10">
    <source>
        <dbReference type="Proteomes" id="UP000481252"/>
    </source>
</evidence>
<evidence type="ECO:0000256" key="3">
    <source>
        <dbReference type="ARBA" id="ARBA00020552"/>
    </source>
</evidence>
<keyword evidence="7" id="KW-1133">Transmembrane helix</keyword>
<comment type="similarity">
    <text evidence="2">Belongs to the BA14k family.</text>
</comment>
<sequence length="147" mass="16519">MNRFLKTAILGTAVVATTLTAFSAANADDRWRHHRHHGGGGDAIAAGVLGLAVGALAVGALNTPPPPPRDRYYEPDYSYGEPDYTYVEPRRVYRERPRRVYVQEYAAPLEPWSPAWYRYCEGRYRTFDARSGTYVGYDGQEHFCNAG</sequence>
<dbReference type="RefSeq" id="WP_165116555.1">
    <property type="nucleotide sequence ID" value="NZ_JAAKZG010000003.1"/>
</dbReference>
<keyword evidence="10" id="KW-1185">Reference proteome</keyword>
<protein>
    <recommendedName>
        <fullName evidence="3">Lectin-like protein BA14k</fullName>
    </recommendedName>
</protein>
<keyword evidence="4" id="KW-1003">Cell membrane</keyword>
<keyword evidence="5" id="KW-0430">Lectin</keyword>
<dbReference type="InterPro" id="IPR012413">
    <property type="entry name" value="BA14K"/>
</dbReference>
<comment type="subcellular location">
    <subcellularLocation>
        <location evidence="1">Membrane</location>
        <topology evidence="1">Single-pass membrane protein</topology>
    </subcellularLocation>
</comment>
<evidence type="ECO:0000256" key="2">
    <source>
        <dbReference type="ARBA" id="ARBA00010270"/>
    </source>
</evidence>
<feature type="chain" id="PRO_5028842644" description="Lectin-like protein BA14k" evidence="8">
    <location>
        <begin position="28"/>
        <end position="147"/>
    </location>
</feature>
<evidence type="ECO:0000256" key="6">
    <source>
        <dbReference type="ARBA" id="ARBA00025321"/>
    </source>
</evidence>
<dbReference type="GO" id="GO:0030246">
    <property type="term" value="F:carbohydrate binding"/>
    <property type="evidence" value="ECO:0007669"/>
    <property type="project" value="UniProtKB-KW"/>
</dbReference>
<keyword evidence="7" id="KW-0472">Membrane</keyword>
<evidence type="ECO:0000256" key="5">
    <source>
        <dbReference type="ARBA" id="ARBA00022734"/>
    </source>
</evidence>
<keyword evidence="7" id="KW-0812">Transmembrane</keyword>
<evidence type="ECO:0000256" key="4">
    <source>
        <dbReference type="ARBA" id="ARBA00022475"/>
    </source>
</evidence>
<feature type="signal peptide" evidence="8">
    <location>
        <begin position="1"/>
        <end position="27"/>
    </location>
</feature>
<evidence type="ECO:0000256" key="8">
    <source>
        <dbReference type="SAM" id="SignalP"/>
    </source>
</evidence>
<feature type="transmembrane region" description="Helical" evidence="7">
    <location>
        <begin position="43"/>
        <end position="61"/>
    </location>
</feature>
<accession>A0A7C9VB00</accession>
<dbReference type="AlphaFoldDB" id="A0A7C9VB00"/>
<dbReference type="EMBL" id="JAAKZG010000003">
    <property type="protein sequence ID" value="NGN41267.1"/>
    <property type="molecule type" value="Genomic_DNA"/>
</dbReference>
<proteinExistence type="inferred from homology"/>
<name>A0A7C9VB00_9HYPH</name>
<gene>
    <name evidence="9" type="ORF">G6N74_09340</name>
</gene>
<comment type="function">
    <text evidence="6">Has immunoglobulin-binding and hemagglutination properties, and can bind to mannose. Essential for virulence. May be involved in LPS biosynthesis or polysaccharide transport.</text>
</comment>
<comment type="caution">
    <text evidence="9">The sequence shown here is derived from an EMBL/GenBank/DDBJ whole genome shotgun (WGS) entry which is preliminary data.</text>
</comment>
<keyword evidence="8" id="KW-0732">Signal</keyword>
<dbReference type="Proteomes" id="UP000481252">
    <property type="component" value="Unassembled WGS sequence"/>
</dbReference>
<evidence type="ECO:0000313" key="9">
    <source>
        <dbReference type="EMBL" id="NGN41267.1"/>
    </source>
</evidence>
<reference evidence="9 10" key="1">
    <citation type="submission" date="2020-02" db="EMBL/GenBank/DDBJ databases">
        <title>Genome sequence of the type strain CGMCC 1.15528 of Mesorhizobium zhangyense.</title>
        <authorList>
            <person name="Gao J."/>
            <person name="Sun J."/>
        </authorList>
    </citation>
    <scope>NUCLEOTIDE SEQUENCE [LARGE SCALE GENOMIC DNA]</scope>
    <source>
        <strain evidence="9 10">CGMCC 1.15528</strain>
    </source>
</reference>
<organism evidence="9 10">
    <name type="scientific">Mesorhizobium zhangyense</name>
    <dbReference type="NCBI Taxonomy" id="1776730"/>
    <lineage>
        <taxon>Bacteria</taxon>
        <taxon>Pseudomonadati</taxon>
        <taxon>Pseudomonadota</taxon>
        <taxon>Alphaproteobacteria</taxon>
        <taxon>Hyphomicrobiales</taxon>
        <taxon>Phyllobacteriaceae</taxon>
        <taxon>Mesorhizobium</taxon>
    </lineage>
</organism>
<evidence type="ECO:0000256" key="7">
    <source>
        <dbReference type="SAM" id="Phobius"/>
    </source>
</evidence>
<dbReference type="GO" id="GO:0016020">
    <property type="term" value="C:membrane"/>
    <property type="evidence" value="ECO:0007669"/>
    <property type="project" value="UniProtKB-SubCell"/>
</dbReference>